<feature type="domain" description="Phosphatidylglycerol lysyltransferase C-terminal" evidence="6">
    <location>
        <begin position="11"/>
        <end position="304"/>
    </location>
</feature>
<keyword evidence="2" id="KW-1003">Cell membrane</keyword>
<comment type="caution">
    <text evidence="7">The sequence shown here is derived from an EMBL/GenBank/DDBJ whole genome shotgun (WGS) entry which is preliminary data.</text>
</comment>
<keyword evidence="3" id="KW-0812">Transmembrane</keyword>
<dbReference type="Pfam" id="PF09924">
    <property type="entry name" value="LPG_synthase_C"/>
    <property type="match status" value="1"/>
</dbReference>
<gene>
    <name evidence="7" type="ORF">BU204_09955</name>
</gene>
<dbReference type="InterPro" id="IPR024320">
    <property type="entry name" value="LPG_synthase_C"/>
</dbReference>
<dbReference type="Proteomes" id="UP000185596">
    <property type="component" value="Unassembled WGS sequence"/>
</dbReference>
<evidence type="ECO:0000256" key="3">
    <source>
        <dbReference type="ARBA" id="ARBA00022692"/>
    </source>
</evidence>
<dbReference type="STRING" id="1912961.BU204_09955"/>
<keyword evidence="4" id="KW-1133">Transmembrane helix</keyword>
<evidence type="ECO:0000313" key="7">
    <source>
        <dbReference type="EMBL" id="OLF17854.1"/>
    </source>
</evidence>
<accession>A0A1Q8CU65</accession>
<dbReference type="GO" id="GO:0005886">
    <property type="term" value="C:plasma membrane"/>
    <property type="evidence" value="ECO:0007669"/>
    <property type="project" value="UniProtKB-SubCell"/>
</dbReference>
<dbReference type="InterPro" id="IPR016181">
    <property type="entry name" value="Acyl_CoA_acyltransferase"/>
</dbReference>
<sequence length="323" mass="35699">MPADSVHSLLVRYSDNPSAFLALNGGNRYFASPGQDGVVAHRESGRHLVQFAAPFGPDRAMLLRRFTEHARARGRRVVAVQLQRSDVDLYAAAGYTVNQIGASYAVDLAAFTLRGSRFVRLRNKISRALRAGVEVAEVPFDPWRERVAELDRVWLRAKGRHARPLEFLVGQHGGAVQRYRRLFVATVGGELVGYISYSPAYGSRPGWLHDLSRRDPDGPPGVMEAVNAAALEVFRGERASWLHFGFTPFTGLDPAHEHASASRWFRWLAGQLATRGSAVYPAATQLAYKLKWAPQVVLPEYVAFSEGASLAAFARIFRVSNAL</sequence>
<protein>
    <recommendedName>
        <fullName evidence="6">Phosphatidylglycerol lysyltransferase C-terminal domain-containing protein</fullName>
    </recommendedName>
</protein>
<organism evidence="7 8">
    <name type="scientific">Actinophytocola xanthii</name>
    <dbReference type="NCBI Taxonomy" id="1912961"/>
    <lineage>
        <taxon>Bacteria</taxon>
        <taxon>Bacillati</taxon>
        <taxon>Actinomycetota</taxon>
        <taxon>Actinomycetes</taxon>
        <taxon>Pseudonocardiales</taxon>
        <taxon>Pseudonocardiaceae</taxon>
    </lineage>
</organism>
<keyword evidence="8" id="KW-1185">Reference proteome</keyword>
<evidence type="ECO:0000256" key="4">
    <source>
        <dbReference type="ARBA" id="ARBA00022989"/>
    </source>
</evidence>
<proteinExistence type="predicted"/>
<evidence type="ECO:0000256" key="5">
    <source>
        <dbReference type="ARBA" id="ARBA00023136"/>
    </source>
</evidence>
<dbReference type="InterPro" id="IPR051211">
    <property type="entry name" value="PG_lysyltransferase"/>
</dbReference>
<evidence type="ECO:0000256" key="2">
    <source>
        <dbReference type="ARBA" id="ARBA00022475"/>
    </source>
</evidence>
<dbReference type="GO" id="GO:0055091">
    <property type="term" value="P:phospholipid homeostasis"/>
    <property type="evidence" value="ECO:0007669"/>
    <property type="project" value="TreeGrafter"/>
</dbReference>
<reference evidence="7 8" key="1">
    <citation type="submission" date="2016-12" db="EMBL/GenBank/DDBJ databases">
        <title>The draft genome sequence of Actinophytocola sp. 11-183.</title>
        <authorList>
            <person name="Wang W."/>
            <person name="Yuan L."/>
        </authorList>
    </citation>
    <scope>NUCLEOTIDE SEQUENCE [LARGE SCALE GENOMIC DNA]</scope>
    <source>
        <strain evidence="7 8">11-183</strain>
    </source>
</reference>
<dbReference type="EMBL" id="MSIE01000014">
    <property type="protein sequence ID" value="OLF17854.1"/>
    <property type="molecule type" value="Genomic_DNA"/>
</dbReference>
<dbReference type="SUPFAM" id="SSF55729">
    <property type="entry name" value="Acyl-CoA N-acyltransferases (Nat)"/>
    <property type="match status" value="1"/>
</dbReference>
<keyword evidence="5" id="KW-0472">Membrane</keyword>
<evidence type="ECO:0000256" key="1">
    <source>
        <dbReference type="ARBA" id="ARBA00004651"/>
    </source>
</evidence>
<evidence type="ECO:0000259" key="6">
    <source>
        <dbReference type="Pfam" id="PF09924"/>
    </source>
</evidence>
<dbReference type="PANTHER" id="PTHR34697:SF2">
    <property type="entry name" value="PHOSPHATIDYLGLYCEROL LYSYLTRANSFERASE"/>
    <property type="match status" value="1"/>
</dbReference>
<dbReference type="AlphaFoldDB" id="A0A1Q8CU65"/>
<evidence type="ECO:0000313" key="8">
    <source>
        <dbReference type="Proteomes" id="UP000185596"/>
    </source>
</evidence>
<dbReference type="GO" id="GO:0016755">
    <property type="term" value="F:aminoacyltransferase activity"/>
    <property type="evidence" value="ECO:0007669"/>
    <property type="project" value="TreeGrafter"/>
</dbReference>
<comment type="subcellular location">
    <subcellularLocation>
        <location evidence="1">Cell membrane</location>
        <topology evidence="1">Multi-pass membrane protein</topology>
    </subcellularLocation>
</comment>
<dbReference type="PANTHER" id="PTHR34697">
    <property type="entry name" value="PHOSPHATIDYLGLYCEROL LYSYLTRANSFERASE"/>
    <property type="match status" value="1"/>
</dbReference>
<dbReference type="RefSeq" id="WP_075125358.1">
    <property type="nucleotide sequence ID" value="NZ_MSIE01000014.1"/>
</dbReference>
<name>A0A1Q8CU65_9PSEU</name>
<dbReference type="OrthoDB" id="4464389at2"/>